<keyword evidence="1" id="KW-0732">Signal</keyword>
<feature type="signal peptide" evidence="1">
    <location>
        <begin position="1"/>
        <end position="40"/>
    </location>
</feature>
<organism evidence="2 3">
    <name type="scientific">Streptomyces catenulae</name>
    <dbReference type="NCBI Taxonomy" id="66875"/>
    <lineage>
        <taxon>Bacteria</taxon>
        <taxon>Bacillati</taxon>
        <taxon>Actinomycetota</taxon>
        <taxon>Actinomycetes</taxon>
        <taxon>Kitasatosporales</taxon>
        <taxon>Streptomycetaceae</taxon>
        <taxon>Streptomyces</taxon>
    </lineage>
</organism>
<keyword evidence="3" id="KW-1185">Reference proteome</keyword>
<proteinExistence type="predicted"/>
<evidence type="ECO:0000256" key="1">
    <source>
        <dbReference type="SAM" id="SignalP"/>
    </source>
</evidence>
<dbReference type="RefSeq" id="WP_030279626.1">
    <property type="nucleotide sequence ID" value="NZ_JBEZVI010000001.1"/>
</dbReference>
<sequence length="146" mass="15482">MTRTTKTGTRTRHTPGGRRVAVTAALGLATLALTAVPAHAKGTAEVTAPRTAAVGKTFTVSAYGDDDAASYLRVCLQERGHGQPWHQVACGAVVERGGPEARAVAHPRSARRGPVEFRAVAYGLTGPHDRHPQRWRTSGVATVRVR</sequence>
<reference evidence="2 3" key="1">
    <citation type="submission" date="2024-06" db="EMBL/GenBank/DDBJ databases">
        <title>The Natural Products Discovery Center: Release of the First 8490 Sequenced Strains for Exploring Actinobacteria Biosynthetic Diversity.</title>
        <authorList>
            <person name="Kalkreuter E."/>
            <person name="Kautsar S.A."/>
            <person name="Yang D."/>
            <person name="Bader C.D."/>
            <person name="Teijaro C.N."/>
            <person name="Fluegel L."/>
            <person name="Davis C.M."/>
            <person name="Simpson J.R."/>
            <person name="Lauterbach L."/>
            <person name="Steele A.D."/>
            <person name="Gui C."/>
            <person name="Meng S."/>
            <person name="Li G."/>
            <person name="Viehrig K."/>
            <person name="Ye F."/>
            <person name="Su P."/>
            <person name="Kiefer A.F."/>
            <person name="Nichols A."/>
            <person name="Cepeda A.J."/>
            <person name="Yan W."/>
            <person name="Fan B."/>
            <person name="Jiang Y."/>
            <person name="Adhikari A."/>
            <person name="Zheng C.-J."/>
            <person name="Schuster L."/>
            <person name="Cowan T.M."/>
            <person name="Smanski M.J."/>
            <person name="Chevrette M.G."/>
            <person name="De Carvalho L.P.S."/>
            <person name="Shen B."/>
        </authorList>
    </citation>
    <scope>NUCLEOTIDE SEQUENCE [LARGE SCALE GENOMIC DNA]</scope>
    <source>
        <strain evidence="2 3">NPDC033039</strain>
    </source>
</reference>
<evidence type="ECO:0000313" key="3">
    <source>
        <dbReference type="Proteomes" id="UP001550853"/>
    </source>
</evidence>
<comment type="caution">
    <text evidence="2">The sequence shown here is derived from an EMBL/GenBank/DDBJ whole genome shotgun (WGS) entry which is preliminary data.</text>
</comment>
<gene>
    <name evidence="2" type="ORF">AB0E61_01990</name>
</gene>
<protein>
    <recommendedName>
        <fullName evidence="4">Secreted protein</fullName>
    </recommendedName>
</protein>
<feature type="chain" id="PRO_5047262003" description="Secreted protein" evidence="1">
    <location>
        <begin position="41"/>
        <end position="146"/>
    </location>
</feature>
<accession>A0ABV2YSY0</accession>
<name>A0ABV2YSY0_9ACTN</name>
<dbReference type="Proteomes" id="UP001550853">
    <property type="component" value="Unassembled WGS sequence"/>
</dbReference>
<evidence type="ECO:0008006" key="4">
    <source>
        <dbReference type="Google" id="ProtNLM"/>
    </source>
</evidence>
<evidence type="ECO:0000313" key="2">
    <source>
        <dbReference type="EMBL" id="MEU3708855.1"/>
    </source>
</evidence>
<dbReference type="EMBL" id="JBEZVI010000001">
    <property type="protein sequence ID" value="MEU3708855.1"/>
    <property type="molecule type" value="Genomic_DNA"/>
</dbReference>